<evidence type="ECO:0000313" key="10">
    <source>
        <dbReference type="EMBL" id="KYP72438.1"/>
    </source>
</evidence>
<dbReference type="PRINTS" id="PR01162">
    <property type="entry name" value="ALPHATUBULIN"/>
</dbReference>
<dbReference type="PRINTS" id="PR01161">
    <property type="entry name" value="TUBULIN"/>
</dbReference>
<organism evidence="10 11">
    <name type="scientific">Cajanus cajan</name>
    <name type="common">Pigeon pea</name>
    <name type="synonym">Cajanus indicus</name>
    <dbReference type="NCBI Taxonomy" id="3821"/>
    <lineage>
        <taxon>Eukaryota</taxon>
        <taxon>Viridiplantae</taxon>
        <taxon>Streptophyta</taxon>
        <taxon>Embryophyta</taxon>
        <taxon>Tracheophyta</taxon>
        <taxon>Spermatophyta</taxon>
        <taxon>Magnoliopsida</taxon>
        <taxon>eudicotyledons</taxon>
        <taxon>Gunneridae</taxon>
        <taxon>Pentapetalae</taxon>
        <taxon>rosids</taxon>
        <taxon>fabids</taxon>
        <taxon>Fabales</taxon>
        <taxon>Fabaceae</taxon>
        <taxon>Papilionoideae</taxon>
        <taxon>50 kb inversion clade</taxon>
        <taxon>NPAAA clade</taxon>
        <taxon>indigoferoid/millettioid clade</taxon>
        <taxon>Phaseoleae</taxon>
        <taxon>Cajanus</taxon>
    </lineage>
</organism>
<comment type="function">
    <text evidence="7">Tubulin is the major constituent of microtubules, a cylinder consisting of laterally associated linear protofilaments composed of alpha- and beta-tubulin heterodimers. Microtubules grow by the addition of GTP-tubulin dimers to the microtubule end, where a stabilizing cap forms. Below the cap, tubulin dimers are in GDP-bound state, owing to GTPase activity of alpha-tubulin.</text>
</comment>
<dbReference type="PANTHER" id="PTHR11588">
    <property type="entry name" value="TUBULIN"/>
    <property type="match status" value="1"/>
</dbReference>
<sequence>MYVVRDFYVAHNTFFNENGSSKHILHAIFVNLKPTVIDEVYVGTYRQPFHPEQLISNKEDVANNIARGHYTSHLPLSLHSSFFFQ</sequence>
<evidence type="ECO:0000256" key="6">
    <source>
        <dbReference type="ARBA" id="ARBA00023134"/>
    </source>
</evidence>
<dbReference type="GO" id="GO:0007017">
    <property type="term" value="P:microtubule-based process"/>
    <property type="evidence" value="ECO:0007669"/>
    <property type="project" value="InterPro"/>
</dbReference>
<dbReference type="Gramene" id="C.cajan_04906.t">
    <property type="protein sequence ID" value="C.cajan_04906.t.cds1"/>
    <property type="gene ID" value="C.cajan_04906"/>
</dbReference>
<accession>A0A151TZK8</accession>
<reference evidence="10 11" key="1">
    <citation type="journal article" date="2012" name="Nat. Biotechnol.">
        <title>Draft genome sequence of pigeonpea (Cajanus cajan), an orphan legume crop of resource-poor farmers.</title>
        <authorList>
            <person name="Varshney R.K."/>
            <person name="Chen W."/>
            <person name="Li Y."/>
            <person name="Bharti A.K."/>
            <person name="Saxena R.K."/>
            <person name="Schlueter J.A."/>
            <person name="Donoghue M.T."/>
            <person name="Azam S."/>
            <person name="Fan G."/>
            <person name="Whaley A.M."/>
            <person name="Farmer A.D."/>
            <person name="Sheridan J."/>
            <person name="Iwata A."/>
            <person name="Tuteja R."/>
            <person name="Penmetsa R.V."/>
            <person name="Wu W."/>
            <person name="Upadhyaya H.D."/>
            <person name="Yang S.P."/>
            <person name="Shah T."/>
            <person name="Saxena K.B."/>
            <person name="Michael T."/>
            <person name="McCombie W.R."/>
            <person name="Yang B."/>
            <person name="Zhang G."/>
            <person name="Yang H."/>
            <person name="Wang J."/>
            <person name="Spillane C."/>
            <person name="Cook D.R."/>
            <person name="May G.D."/>
            <person name="Xu X."/>
            <person name="Jackson S.A."/>
        </authorList>
    </citation>
    <scope>NUCLEOTIDE SEQUENCE [LARGE SCALE GENOMIC DNA]</scope>
    <source>
        <strain evidence="11">cv. Asha</strain>
    </source>
</reference>
<keyword evidence="5" id="KW-0460">Magnesium</keyword>
<dbReference type="GO" id="GO:0016787">
    <property type="term" value="F:hydrolase activity"/>
    <property type="evidence" value="ECO:0007669"/>
    <property type="project" value="UniProtKB-KW"/>
</dbReference>
<proteinExistence type="inferred from homology"/>
<keyword evidence="2" id="KW-0493">Microtubule</keyword>
<evidence type="ECO:0000313" key="11">
    <source>
        <dbReference type="Proteomes" id="UP000075243"/>
    </source>
</evidence>
<dbReference type="AlphaFoldDB" id="A0A151TZK8"/>
<comment type="catalytic activity">
    <reaction evidence="8">
        <text>GTP + H2O = GDP + phosphate + H(+)</text>
        <dbReference type="Rhea" id="RHEA:19669"/>
        <dbReference type="ChEBI" id="CHEBI:15377"/>
        <dbReference type="ChEBI" id="CHEBI:15378"/>
        <dbReference type="ChEBI" id="CHEBI:37565"/>
        <dbReference type="ChEBI" id="CHEBI:43474"/>
        <dbReference type="ChEBI" id="CHEBI:58189"/>
    </reaction>
    <physiologicalReaction direction="left-to-right" evidence="8">
        <dbReference type="Rhea" id="RHEA:19670"/>
    </physiologicalReaction>
</comment>
<dbReference type="InterPro" id="IPR002452">
    <property type="entry name" value="Alpha_tubulin"/>
</dbReference>
<dbReference type="InterPro" id="IPR003008">
    <property type="entry name" value="Tubulin_FtsZ_GTPase"/>
</dbReference>
<keyword evidence="3" id="KW-0547">Nucleotide-binding</keyword>
<dbReference type="GO" id="GO:0005874">
    <property type="term" value="C:microtubule"/>
    <property type="evidence" value="ECO:0007669"/>
    <property type="project" value="UniProtKB-KW"/>
</dbReference>
<dbReference type="Gene3D" id="3.40.50.1440">
    <property type="entry name" value="Tubulin/FtsZ, GTPase domain"/>
    <property type="match status" value="1"/>
</dbReference>
<dbReference type="Proteomes" id="UP000075243">
    <property type="component" value="Chromosome 2"/>
</dbReference>
<feature type="domain" description="Tubulin/FtsZ GTPase" evidence="9">
    <location>
        <begin position="10"/>
        <end position="71"/>
    </location>
</feature>
<dbReference type="InterPro" id="IPR036525">
    <property type="entry name" value="Tubulin/FtsZ_GTPase_sf"/>
</dbReference>
<name>A0A151TZK8_CAJCA</name>
<evidence type="ECO:0000256" key="5">
    <source>
        <dbReference type="ARBA" id="ARBA00022842"/>
    </source>
</evidence>
<dbReference type="EMBL" id="CM003604">
    <property type="protein sequence ID" value="KYP72438.1"/>
    <property type="molecule type" value="Genomic_DNA"/>
</dbReference>
<evidence type="ECO:0000256" key="1">
    <source>
        <dbReference type="ARBA" id="ARBA00009636"/>
    </source>
</evidence>
<evidence type="ECO:0000256" key="8">
    <source>
        <dbReference type="ARBA" id="ARBA00049117"/>
    </source>
</evidence>
<evidence type="ECO:0000256" key="4">
    <source>
        <dbReference type="ARBA" id="ARBA00022801"/>
    </source>
</evidence>
<keyword evidence="6" id="KW-0342">GTP-binding</keyword>
<comment type="similarity">
    <text evidence="1">Belongs to the tubulin family.</text>
</comment>
<evidence type="ECO:0000256" key="7">
    <source>
        <dbReference type="ARBA" id="ARBA00034296"/>
    </source>
</evidence>
<dbReference type="InterPro" id="IPR000217">
    <property type="entry name" value="Tubulin"/>
</dbReference>
<keyword evidence="4" id="KW-0378">Hydrolase</keyword>
<keyword evidence="11" id="KW-1185">Reference proteome</keyword>
<dbReference type="GO" id="GO:0005200">
    <property type="term" value="F:structural constituent of cytoskeleton"/>
    <property type="evidence" value="ECO:0007669"/>
    <property type="project" value="InterPro"/>
</dbReference>
<dbReference type="STRING" id="3821.A0A151TZK8"/>
<evidence type="ECO:0000256" key="2">
    <source>
        <dbReference type="ARBA" id="ARBA00022701"/>
    </source>
</evidence>
<dbReference type="SUPFAM" id="SSF52490">
    <property type="entry name" value="Tubulin nucleotide-binding domain-like"/>
    <property type="match status" value="1"/>
</dbReference>
<dbReference type="GO" id="GO:0005525">
    <property type="term" value="F:GTP binding"/>
    <property type="evidence" value="ECO:0007669"/>
    <property type="project" value="UniProtKB-KW"/>
</dbReference>
<dbReference type="Pfam" id="PF00091">
    <property type="entry name" value="Tubulin"/>
    <property type="match status" value="1"/>
</dbReference>
<dbReference type="OMA" id="ILHAIFV"/>
<evidence type="ECO:0000256" key="3">
    <source>
        <dbReference type="ARBA" id="ARBA00022741"/>
    </source>
</evidence>
<protein>
    <submittedName>
        <fullName evidence="10">Tubulin alpha chain</fullName>
    </submittedName>
</protein>
<evidence type="ECO:0000259" key="9">
    <source>
        <dbReference type="Pfam" id="PF00091"/>
    </source>
</evidence>
<gene>
    <name evidence="10" type="ORF">KK1_005027</name>
</gene>